<feature type="chain" id="PRO_5011478740" evidence="3">
    <location>
        <begin position="33"/>
        <end position="474"/>
    </location>
</feature>
<dbReference type="EMBL" id="FNIE01000010">
    <property type="protein sequence ID" value="SDO55140.1"/>
    <property type="molecule type" value="Genomic_DNA"/>
</dbReference>
<dbReference type="Gene3D" id="3.40.190.10">
    <property type="entry name" value="Periplasmic binding protein-like II"/>
    <property type="match status" value="1"/>
</dbReference>
<evidence type="ECO:0000313" key="5">
    <source>
        <dbReference type="Proteomes" id="UP000199341"/>
    </source>
</evidence>
<dbReference type="PANTHER" id="PTHR43649">
    <property type="entry name" value="ARABINOSE-BINDING PROTEIN-RELATED"/>
    <property type="match status" value="1"/>
</dbReference>
<feature type="signal peptide" evidence="3">
    <location>
        <begin position="1"/>
        <end position="32"/>
    </location>
</feature>
<reference evidence="4 5" key="1">
    <citation type="submission" date="2016-10" db="EMBL/GenBank/DDBJ databases">
        <authorList>
            <person name="de Groot N.N."/>
        </authorList>
    </citation>
    <scope>NUCLEOTIDE SEQUENCE [LARGE SCALE GENOMIC DNA]</scope>
    <source>
        <strain evidence="4 5">CGMCC 4.2022</strain>
    </source>
</reference>
<dbReference type="AlphaFoldDB" id="A0A1H0KH97"/>
<dbReference type="SUPFAM" id="SSF53850">
    <property type="entry name" value="Periplasmic binding protein-like II"/>
    <property type="match status" value="1"/>
</dbReference>
<gene>
    <name evidence="4" type="ORF">SAMN05216259_110246</name>
</gene>
<comment type="similarity">
    <text evidence="1">Belongs to the bacterial solute-binding protein 1 family.</text>
</comment>
<evidence type="ECO:0000313" key="4">
    <source>
        <dbReference type="EMBL" id="SDO55140.1"/>
    </source>
</evidence>
<dbReference type="Proteomes" id="UP000199341">
    <property type="component" value="Unassembled WGS sequence"/>
</dbReference>
<dbReference type="InterPro" id="IPR050490">
    <property type="entry name" value="Bact_solute-bd_prot1"/>
</dbReference>
<organism evidence="4 5">
    <name type="scientific">Actinacidiphila guanduensis</name>
    <dbReference type="NCBI Taxonomy" id="310781"/>
    <lineage>
        <taxon>Bacteria</taxon>
        <taxon>Bacillati</taxon>
        <taxon>Actinomycetota</taxon>
        <taxon>Actinomycetes</taxon>
        <taxon>Kitasatosporales</taxon>
        <taxon>Streptomycetaceae</taxon>
        <taxon>Actinacidiphila</taxon>
    </lineage>
</organism>
<evidence type="ECO:0000256" key="2">
    <source>
        <dbReference type="SAM" id="MobiDB-lite"/>
    </source>
</evidence>
<name>A0A1H0KH97_9ACTN</name>
<dbReference type="PANTHER" id="PTHR43649:SF31">
    <property type="entry name" value="SN-GLYCEROL-3-PHOSPHATE-BINDING PERIPLASMIC PROTEIN UGPB"/>
    <property type="match status" value="1"/>
</dbReference>
<feature type="region of interest" description="Disordered" evidence="2">
    <location>
        <begin position="32"/>
        <end position="54"/>
    </location>
</feature>
<keyword evidence="5" id="KW-1185">Reference proteome</keyword>
<evidence type="ECO:0000256" key="1">
    <source>
        <dbReference type="ARBA" id="ARBA00008520"/>
    </source>
</evidence>
<sequence length="474" mass="50462">MGPQFNRRDAIKRALAIGVVAIPSASLLSACASDSGSDKPDKPAATGAKSASNPLGVKKGAPLEAFIFKGGFGDDYVKAAEQVYNSEYGIKVKHTGTQGLGPKLQPRFASNTPPDVMDNSGADNLDTAALAKENKLQDLTPLLDAPTVDDPSKKVRDVLIAGTIEQGQFGTQAMYALNYAFTVYGGWYSSKLFKEKGWEYPQTFDQAIALGAKAKKENISLFTYPGKYPYYVHFDLLAQIGKVGGKEVLNAIDDLEDGAWQVDAVKQVIGYYEELAAKKYFMPGSEGMTHIQMQTAWTKGKAAIVADGSWVENEAAPTMPKDFDLAVGPLVGSGPSDKLPFGTIYAAAGEPYIVAANGKNPVGGMELLRIMLSKKETDNFTNTTKSLTCVTGAADGLSLTPGLASASAALKAAGPNVLNSRLQDWYVKLNQETLGNLTLQLLTGKINAAKWIEGAQKAADATKNDSSVPKFKHV</sequence>
<dbReference type="InterPro" id="IPR022386">
    <property type="entry name" value="Chitin_NgcE"/>
</dbReference>
<evidence type="ECO:0000256" key="3">
    <source>
        <dbReference type="SAM" id="SignalP"/>
    </source>
</evidence>
<dbReference type="STRING" id="310781.SAMN05216259_110246"/>
<dbReference type="OrthoDB" id="8663148at2"/>
<dbReference type="NCBIfam" id="TIGR03851">
    <property type="entry name" value="chitin_NgcE"/>
    <property type="match status" value="1"/>
</dbReference>
<keyword evidence="3" id="KW-0732">Signal</keyword>
<accession>A0A1H0KH97</accession>
<dbReference type="PROSITE" id="PS51257">
    <property type="entry name" value="PROKAR_LIPOPROTEIN"/>
    <property type="match status" value="1"/>
</dbReference>
<proteinExistence type="inferred from homology"/>
<dbReference type="RefSeq" id="WP_093786467.1">
    <property type="nucleotide sequence ID" value="NZ_FNIE01000010.1"/>
</dbReference>
<protein>
    <submittedName>
        <fullName evidence="4">N-acetylglucosamine transport system substrate-binding protein</fullName>
    </submittedName>
</protein>